<dbReference type="Proteomes" id="UP000326757">
    <property type="component" value="Unassembled WGS sequence"/>
</dbReference>
<accession>A0A5N6K4Q8</accession>
<feature type="transmembrane region" description="Helical" evidence="1">
    <location>
        <begin position="35"/>
        <end position="56"/>
    </location>
</feature>
<evidence type="ECO:0000313" key="2">
    <source>
        <dbReference type="EMBL" id="KAB8297104.1"/>
    </source>
</evidence>
<sequence length="166" mass="18530">MGYSKQRREWRFFLLRPGDGRWLVRMVQIGAGWKAFSLFLEGLVLGACMVIAIRGIGSLAVRRGMGAFRAFRPGGEGREGKGIWGLQSMVRFGCLIGYGGLVLGLIWLGVYFSEWEDMELYMSMDPYRGKGNKSIPCAITAIDYISIQLIFNGLLCTEASKQQANK</sequence>
<dbReference type="EMBL" id="VIGI01000008">
    <property type="protein sequence ID" value="KAB8297104.1"/>
    <property type="molecule type" value="Genomic_DNA"/>
</dbReference>
<proteinExistence type="predicted"/>
<protein>
    <submittedName>
        <fullName evidence="2">Uncharacterized protein</fullName>
    </submittedName>
</protein>
<keyword evidence="1" id="KW-0472">Membrane</keyword>
<evidence type="ECO:0000313" key="3">
    <source>
        <dbReference type="Proteomes" id="UP000326757"/>
    </source>
</evidence>
<dbReference type="AlphaFoldDB" id="A0A5N6K4Q8"/>
<reference evidence="2 3" key="1">
    <citation type="submission" date="2019-06" db="EMBL/GenBank/DDBJ databases">
        <title>Genome Sequence of the Brown Rot Fungal Pathogen Monilinia laxa.</title>
        <authorList>
            <person name="De Miccolis Angelini R.M."/>
            <person name="Landi L."/>
            <person name="Abate D."/>
            <person name="Pollastro S."/>
            <person name="Romanazzi G."/>
            <person name="Faretra F."/>
        </authorList>
    </citation>
    <scope>NUCLEOTIDE SEQUENCE [LARGE SCALE GENOMIC DNA]</scope>
    <source>
        <strain evidence="2 3">Mlax316</strain>
    </source>
</reference>
<organism evidence="2 3">
    <name type="scientific">Monilinia laxa</name>
    <name type="common">Brown rot fungus</name>
    <name type="synonym">Sclerotinia laxa</name>
    <dbReference type="NCBI Taxonomy" id="61186"/>
    <lineage>
        <taxon>Eukaryota</taxon>
        <taxon>Fungi</taxon>
        <taxon>Dikarya</taxon>
        <taxon>Ascomycota</taxon>
        <taxon>Pezizomycotina</taxon>
        <taxon>Leotiomycetes</taxon>
        <taxon>Helotiales</taxon>
        <taxon>Sclerotiniaceae</taxon>
        <taxon>Monilinia</taxon>
    </lineage>
</organism>
<keyword evidence="1" id="KW-0812">Transmembrane</keyword>
<feature type="transmembrane region" description="Helical" evidence="1">
    <location>
        <begin position="89"/>
        <end position="112"/>
    </location>
</feature>
<name>A0A5N6K4Q8_MONLA</name>
<keyword evidence="1" id="KW-1133">Transmembrane helix</keyword>
<evidence type="ECO:0000256" key="1">
    <source>
        <dbReference type="SAM" id="Phobius"/>
    </source>
</evidence>
<gene>
    <name evidence="2" type="ORF">EYC80_002489</name>
</gene>
<comment type="caution">
    <text evidence="2">The sequence shown here is derived from an EMBL/GenBank/DDBJ whole genome shotgun (WGS) entry which is preliminary data.</text>
</comment>
<keyword evidence="3" id="KW-1185">Reference proteome</keyword>